<accession>A0A9Y2KXT0</accession>
<dbReference type="KEGG" id="ppso:QPJ95_21885"/>
<dbReference type="Pfam" id="PF23793">
    <property type="entry name" value="LysC"/>
    <property type="match status" value="1"/>
</dbReference>
<dbReference type="InterPro" id="IPR058979">
    <property type="entry name" value="LysC-like"/>
</dbReference>
<dbReference type="RefSeq" id="WP_286018205.1">
    <property type="nucleotide sequence ID" value="NZ_CP127247.1"/>
</dbReference>
<name>A0A9Y2KXT0_9RHOB</name>
<evidence type="ECO:0000313" key="1">
    <source>
        <dbReference type="EMBL" id="WIY25106.1"/>
    </source>
</evidence>
<sequence length="82" mass="8544">MRLYLLCCALLLSACGPDPIVVTAPPPQVPADLLRGCAGWTGPVPNTEGQLSDALVAELRGRHCANGRIVSIAEILNPSGPR</sequence>
<evidence type="ECO:0000313" key="2">
    <source>
        <dbReference type="Proteomes" id="UP001238334"/>
    </source>
</evidence>
<organism evidence="1 2">
    <name type="scientific">Parasedimentitalea psychrophila</name>
    <dbReference type="NCBI Taxonomy" id="2997337"/>
    <lineage>
        <taxon>Bacteria</taxon>
        <taxon>Pseudomonadati</taxon>
        <taxon>Pseudomonadota</taxon>
        <taxon>Alphaproteobacteria</taxon>
        <taxon>Rhodobacterales</taxon>
        <taxon>Paracoccaceae</taxon>
        <taxon>Parasedimentitalea</taxon>
    </lineage>
</organism>
<dbReference type="Proteomes" id="UP001238334">
    <property type="component" value="Chromosome"/>
</dbReference>
<gene>
    <name evidence="1" type="ORF">QPJ95_21885</name>
</gene>
<reference evidence="1 2" key="1">
    <citation type="submission" date="2023-06" db="EMBL/GenBank/DDBJ databases">
        <title>Parasedimentitalea psychrophila sp. nov., a psychrophilic bacterium isolated from deep-sea sediment.</title>
        <authorList>
            <person name="Li A."/>
        </authorList>
    </citation>
    <scope>NUCLEOTIDE SEQUENCE [LARGE SCALE GENOMIC DNA]</scope>
    <source>
        <strain evidence="1 2">QS115</strain>
    </source>
</reference>
<dbReference type="PROSITE" id="PS51257">
    <property type="entry name" value="PROKAR_LIPOPROTEIN"/>
    <property type="match status" value="1"/>
</dbReference>
<protein>
    <submittedName>
        <fullName evidence="1">Uncharacterized protein</fullName>
    </submittedName>
</protein>
<dbReference type="AlphaFoldDB" id="A0A9Y2KXT0"/>
<keyword evidence="2" id="KW-1185">Reference proteome</keyword>
<dbReference type="EMBL" id="CP127247">
    <property type="protein sequence ID" value="WIY25106.1"/>
    <property type="molecule type" value="Genomic_DNA"/>
</dbReference>
<proteinExistence type="predicted"/>